<evidence type="ECO:0000313" key="11">
    <source>
        <dbReference type="EMBL" id="KAF3454882.1"/>
    </source>
</evidence>
<feature type="compositionally biased region" description="Low complexity" evidence="8">
    <location>
        <begin position="253"/>
        <end position="285"/>
    </location>
</feature>
<proteinExistence type="predicted"/>
<evidence type="ECO:0000256" key="3">
    <source>
        <dbReference type="ARBA" id="ARBA00022729"/>
    </source>
</evidence>
<accession>A0A8K0MQJ8</accession>
<dbReference type="Pfam" id="PF08263">
    <property type="entry name" value="LRRNT_2"/>
    <property type="match status" value="1"/>
</dbReference>
<dbReference type="InterPro" id="IPR001245">
    <property type="entry name" value="Ser-Thr/Tyr_kinase_cat_dom"/>
</dbReference>
<comment type="caution">
    <text evidence="11">The sequence shown here is derived from an EMBL/GenBank/DDBJ whole genome shotgun (WGS) entry which is preliminary data.</text>
</comment>
<dbReference type="Pfam" id="PF07714">
    <property type="entry name" value="PK_Tyr_Ser-Thr"/>
    <property type="match status" value="1"/>
</dbReference>
<keyword evidence="6 9" id="KW-0472">Membrane</keyword>
<dbReference type="PANTHER" id="PTHR46084:SF14">
    <property type="entry name" value="PROTEIN KINASE DOMAIN-CONTAINING PROTEIN"/>
    <property type="match status" value="1"/>
</dbReference>
<dbReference type="FunFam" id="3.80.10.10:FF:000129">
    <property type="entry name" value="Leucine-rich repeat receptor-like kinase"/>
    <property type="match status" value="1"/>
</dbReference>
<feature type="domain" description="Protein kinase" evidence="10">
    <location>
        <begin position="404"/>
        <end position="668"/>
    </location>
</feature>
<evidence type="ECO:0000256" key="9">
    <source>
        <dbReference type="SAM" id="Phobius"/>
    </source>
</evidence>
<dbReference type="EMBL" id="VOIH02000002">
    <property type="protein sequence ID" value="KAF3454882.1"/>
    <property type="molecule type" value="Genomic_DNA"/>
</dbReference>
<evidence type="ECO:0000256" key="6">
    <source>
        <dbReference type="ARBA" id="ARBA00023136"/>
    </source>
</evidence>
<evidence type="ECO:0000256" key="4">
    <source>
        <dbReference type="ARBA" id="ARBA00022737"/>
    </source>
</evidence>
<feature type="region of interest" description="Disordered" evidence="8">
    <location>
        <begin position="231"/>
        <end position="285"/>
    </location>
</feature>
<sequence>MDGRWRFDRLEHRMVVGVVAWLLWFHHSLSLCWSLNGEGSALLRFRDRVVQDPFGALSNWNNDAGDSCDPCSWFGVECSAGKVVVLNLKDLCLKGTLGPEIGKLIYMKSIVLRNNSFSGNIPTEIGELKELQVLDLGNNNFSGSFPSDFSNDLSLTTILLDNNRFLGTVSPQVYDLEMLSESQVDDSQQTDVTLTASSKSRSIRNTAKPIDVAYRRLLQVVVVPSPSSAKRVSEWGHLSPSPSPYSTAPNHLPSSPLASPSDSPFSSSTSSNSPSPSPIESSISSPLASPPGIFLTPSPSPLLQPTILSPVPANPPVVIHAPSGSHNQLFQERSKTNHRVFMIWVVVLGGSLVILISAIAFVFFQSSKVVTVKPWATGLSGQLQKAFVTGVPKLHRSELVAACEDFSNIIGFYLGGTVYKGTLSSGVEIAVTSSAVTSRADWSKNLEEQFRKKIETLSKVNHKNFVNLIGFCEEDKPFTRTMVFEYAPNGTLFEHLHVKEAEHLDWGMRLRIAMGMAYCIEHMHQLTPPIVHRDLHSSSVYLTEDYAAKISDFRFWNEVTAAKMGSAAKNLLETQPANPESNVYSFGVILFELITGRIPYYVDSFSLANWAKDYLKGDKPLKEIVDPTLKSFQEEELEKLFEVVKDCVNSEPEWRPTMTEITSRLKKITAMGPDGATPKLSPLWWAELEITSTEAS</sequence>
<dbReference type="FunFam" id="3.30.200.20:FF:000489">
    <property type="entry name" value="Inactive receptor-like serine/threonine-protein kinase"/>
    <property type="match status" value="1"/>
</dbReference>
<dbReference type="OrthoDB" id="291737at2759"/>
<keyword evidence="2 9" id="KW-0812">Transmembrane</keyword>
<dbReference type="Proteomes" id="UP000796880">
    <property type="component" value="Unassembled WGS sequence"/>
</dbReference>
<evidence type="ECO:0000256" key="5">
    <source>
        <dbReference type="ARBA" id="ARBA00022989"/>
    </source>
</evidence>
<evidence type="ECO:0000313" key="12">
    <source>
        <dbReference type="Proteomes" id="UP000796880"/>
    </source>
</evidence>
<keyword evidence="5 9" id="KW-1133">Transmembrane helix</keyword>
<keyword evidence="4" id="KW-0677">Repeat</keyword>
<dbReference type="InterPro" id="IPR000719">
    <property type="entry name" value="Prot_kinase_dom"/>
</dbReference>
<keyword evidence="12" id="KW-1185">Reference proteome</keyword>
<dbReference type="InterPro" id="IPR011009">
    <property type="entry name" value="Kinase-like_dom_sf"/>
</dbReference>
<dbReference type="PANTHER" id="PTHR46084">
    <property type="entry name" value="PROTEIN MALE DISCOVERER 2"/>
    <property type="match status" value="1"/>
</dbReference>
<dbReference type="GO" id="GO:0005524">
    <property type="term" value="F:ATP binding"/>
    <property type="evidence" value="ECO:0007669"/>
    <property type="project" value="InterPro"/>
</dbReference>
<dbReference type="AlphaFoldDB" id="A0A8K0MQJ8"/>
<reference evidence="11" key="1">
    <citation type="submission" date="2020-03" db="EMBL/GenBank/DDBJ databases">
        <title>A high-quality chromosome-level genome assembly of a woody plant with both climbing and erect habits, Rhamnella rubrinervis.</title>
        <authorList>
            <person name="Lu Z."/>
            <person name="Yang Y."/>
            <person name="Zhu X."/>
            <person name="Sun Y."/>
        </authorList>
    </citation>
    <scope>NUCLEOTIDE SEQUENCE</scope>
    <source>
        <strain evidence="11">BYM</strain>
        <tissue evidence="11">Leaf</tissue>
    </source>
</reference>
<evidence type="ECO:0000256" key="2">
    <source>
        <dbReference type="ARBA" id="ARBA00022692"/>
    </source>
</evidence>
<dbReference type="SUPFAM" id="SSF52058">
    <property type="entry name" value="L domain-like"/>
    <property type="match status" value="1"/>
</dbReference>
<organism evidence="11 12">
    <name type="scientific">Rhamnella rubrinervis</name>
    <dbReference type="NCBI Taxonomy" id="2594499"/>
    <lineage>
        <taxon>Eukaryota</taxon>
        <taxon>Viridiplantae</taxon>
        <taxon>Streptophyta</taxon>
        <taxon>Embryophyta</taxon>
        <taxon>Tracheophyta</taxon>
        <taxon>Spermatophyta</taxon>
        <taxon>Magnoliopsida</taxon>
        <taxon>eudicotyledons</taxon>
        <taxon>Gunneridae</taxon>
        <taxon>Pentapetalae</taxon>
        <taxon>rosids</taxon>
        <taxon>fabids</taxon>
        <taxon>Rosales</taxon>
        <taxon>Rhamnaceae</taxon>
        <taxon>rhamnoid group</taxon>
        <taxon>Rhamneae</taxon>
        <taxon>Rhamnella</taxon>
    </lineage>
</organism>
<keyword evidence="1" id="KW-0433">Leucine-rich repeat</keyword>
<dbReference type="SUPFAM" id="SSF56112">
    <property type="entry name" value="Protein kinase-like (PK-like)"/>
    <property type="match status" value="1"/>
</dbReference>
<name>A0A8K0MQJ8_9ROSA</name>
<protein>
    <recommendedName>
        <fullName evidence="10">Protein kinase domain-containing protein</fullName>
    </recommendedName>
</protein>
<comment type="subcellular location">
    <subcellularLocation>
        <location evidence="7">Endomembrane system</location>
        <topology evidence="7">Single-pass type I membrane protein</topology>
    </subcellularLocation>
</comment>
<dbReference type="GO" id="GO:0012505">
    <property type="term" value="C:endomembrane system"/>
    <property type="evidence" value="ECO:0007669"/>
    <property type="project" value="UniProtKB-SubCell"/>
</dbReference>
<dbReference type="PROSITE" id="PS50011">
    <property type="entry name" value="PROTEIN_KINASE_DOM"/>
    <property type="match status" value="1"/>
</dbReference>
<dbReference type="Pfam" id="PF00560">
    <property type="entry name" value="LRR_1"/>
    <property type="match status" value="1"/>
</dbReference>
<dbReference type="Gene3D" id="3.80.10.10">
    <property type="entry name" value="Ribonuclease Inhibitor"/>
    <property type="match status" value="1"/>
</dbReference>
<dbReference type="InterPro" id="IPR013210">
    <property type="entry name" value="LRR_N_plant-typ"/>
</dbReference>
<dbReference type="Gene3D" id="1.10.510.10">
    <property type="entry name" value="Transferase(Phosphotransferase) domain 1"/>
    <property type="match status" value="1"/>
</dbReference>
<keyword evidence="3" id="KW-0732">Signal</keyword>
<dbReference type="Gene3D" id="3.30.200.20">
    <property type="entry name" value="Phosphorylase Kinase, domain 1"/>
    <property type="match status" value="1"/>
</dbReference>
<feature type="transmembrane region" description="Helical" evidence="9">
    <location>
        <begin position="341"/>
        <end position="364"/>
    </location>
</feature>
<evidence type="ECO:0000259" key="10">
    <source>
        <dbReference type="PROSITE" id="PS50011"/>
    </source>
</evidence>
<dbReference type="InterPro" id="IPR001611">
    <property type="entry name" value="Leu-rich_rpt"/>
</dbReference>
<gene>
    <name evidence="11" type="ORF">FNV43_RR05330</name>
</gene>
<dbReference type="GO" id="GO:0004672">
    <property type="term" value="F:protein kinase activity"/>
    <property type="evidence" value="ECO:0007669"/>
    <property type="project" value="InterPro"/>
</dbReference>
<evidence type="ECO:0000256" key="1">
    <source>
        <dbReference type="ARBA" id="ARBA00022614"/>
    </source>
</evidence>
<evidence type="ECO:0000256" key="8">
    <source>
        <dbReference type="SAM" id="MobiDB-lite"/>
    </source>
</evidence>
<dbReference type="InterPro" id="IPR032675">
    <property type="entry name" value="LRR_dom_sf"/>
</dbReference>
<evidence type="ECO:0000256" key="7">
    <source>
        <dbReference type="ARBA" id="ARBA00046288"/>
    </source>
</evidence>